<evidence type="ECO:0000313" key="1">
    <source>
        <dbReference type="EMBL" id="KCZ72692.1"/>
    </source>
</evidence>
<reference evidence="1 2" key="1">
    <citation type="journal article" date="2013" name="Nature">
        <title>Anaerobic oxidation of methane coupled to nitrate reduction in a novel archaeal lineage.</title>
        <authorList>
            <person name="Haroon M.F."/>
            <person name="Hu S."/>
            <person name="Shi Y."/>
            <person name="Imelfort M."/>
            <person name="Keller J."/>
            <person name="Hugenholtz P."/>
            <person name="Yuan Z."/>
            <person name="Tyson G.W."/>
        </authorList>
    </citation>
    <scope>NUCLEOTIDE SEQUENCE [LARGE SCALE GENOMIC DNA]</scope>
    <source>
        <strain evidence="1 2">ANME-2d</strain>
    </source>
</reference>
<dbReference type="EMBL" id="JMIY01000002">
    <property type="protein sequence ID" value="KCZ72692.1"/>
    <property type="molecule type" value="Genomic_DNA"/>
</dbReference>
<organism evidence="1 2">
    <name type="scientific">Candidatus Methanoperedens nitratireducens</name>
    <dbReference type="NCBI Taxonomy" id="1392998"/>
    <lineage>
        <taxon>Archaea</taxon>
        <taxon>Methanobacteriati</taxon>
        <taxon>Methanobacteriota</taxon>
        <taxon>Stenosarchaea group</taxon>
        <taxon>Methanomicrobia</taxon>
        <taxon>Methanosarcinales</taxon>
        <taxon>ANME-2 cluster</taxon>
        <taxon>Candidatus Methanoperedentaceae</taxon>
        <taxon>Candidatus Methanoperedens</taxon>
    </lineage>
</organism>
<proteinExistence type="predicted"/>
<gene>
    <name evidence="1" type="ORF">ANME2D_01123</name>
</gene>
<dbReference type="InterPro" id="IPR036388">
    <property type="entry name" value="WH-like_DNA-bd_sf"/>
</dbReference>
<evidence type="ECO:0000313" key="2">
    <source>
        <dbReference type="Proteomes" id="UP000027153"/>
    </source>
</evidence>
<accession>A0A062V5S7</accession>
<dbReference type="InterPro" id="IPR012872">
    <property type="entry name" value="DUF1670"/>
</dbReference>
<protein>
    <recommendedName>
        <fullName evidence="3">DUF1670 domain-containing protein</fullName>
    </recommendedName>
</protein>
<keyword evidence="2" id="KW-1185">Reference proteome</keyword>
<sequence>MVVHSEELDRMEKKTPEQMLRVELENEFGFSPIVARALLNKIASYNNSNNPSNQSVGTIFYWAASSKEPAGKPIEEINLVQVRLTLNASTDISVLRKSGMQALREVKIARITQEAQDQGAYLTQEDIAVLLCSSVRTVRRDIERLRKNGIDIPTRGQKMDIGKGVSHKAQIVELYLKNYQYTDIERHTKHSTASIERYIQDFSRVVMLLNQDLNIADIRPAANMSERLIYEYKALYEKYNSENNSRLNEIKSKAIIVKKGGIHA</sequence>
<name>A0A062V5S7_9EURY</name>
<evidence type="ECO:0008006" key="3">
    <source>
        <dbReference type="Google" id="ProtNLM"/>
    </source>
</evidence>
<comment type="caution">
    <text evidence="1">The sequence shown here is derived from an EMBL/GenBank/DDBJ whole genome shotgun (WGS) entry which is preliminary data.</text>
</comment>
<dbReference type="Gene3D" id="1.10.10.10">
    <property type="entry name" value="Winged helix-like DNA-binding domain superfamily/Winged helix DNA-binding domain"/>
    <property type="match status" value="1"/>
</dbReference>
<dbReference type="AlphaFoldDB" id="A0A062V5S7"/>
<dbReference type="Proteomes" id="UP000027153">
    <property type="component" value="Unassembled WGS sequence"/>
</dbReference>
<dbReference type="Pfam" id="PF07900">
    <property type="entry name" value="DUF1670"/>
    <property type="match status" value="1"/>
</dbReference>